<reference evidence="2 3" key="1">
    <citation type="submission" date="2015-05" db="EMBL/GenBank/DDBJ databases">
        <title>Evolution of Trichinella species and genotypes.</title>
        <authorList>
            <person name="Korhonen P.K."/>
            <person name="Edoardo P."/>
            <person name="Giuseppe L.R."/>
            <person name="Gasser R.B."/>
        </authorList>
    </citation>
    <scope>NUCLEOTIDE SEQUENCE [LARGE SCALE GENOMIC DNA]</scope>
    <source>
        <strain evidence="2">ISS10</strain>
    </source>
</reference>
<keyword evidence="3" id="KW-1185">Reference proteome</keyword>
<name>A0A0V1KSX7_9BILA</name>
<comment type="caution">
    <text evidence="2">The sequence shown here is derived from an EMBL/GenBank/DDBJ whole genome shotgun (WGS) entry which is preliminary data.</text>
</comment>
<accession>A0A0V1KSX7</accession>
<dbReference type="InterPro" id="IPR005312">
    <property type="entry name" value="DUF1759"/>
</dbReference>
<evidence type="ECO:0000313" key="3">
    <source>
        <dbReference type="Proteomes" id="UP000054721"/>
    </source>
</evidence>
<dbReference type="Proteomes" id="UP000054721">
    <property type="component" value="Unassembled WGS sequence"/>
</dbReference>
<sequence>MNGDTGRIEAQHIVTEEIYRRVGILQEELPTGFCEITVRARILIDAGKVDAAGFQNMKTAEVEKNVRLPSLELPKFRSHVTEFRGFWDWFADSIHKRTEFLDGAKLTYLRGCPTDDALGSIIDLSFSNAHYGLAIQMLELHLHRPYTAVRKLKLDLLRIIVSNVCEQRFHQFLSNFEGKLPQVIPCMCRSTARALERYGMICDCVASQAINEKGIPEFPNVEKFPAKPAPQRHQALQKRDCST</sequence>
<evidence type="ECO:0000313" key="2">
    <source>
        <dbReference type="EMBL" id="KRZ50021.1"/>
    </source>
</evidence>
<gene>
    <name evidence="2" type="ORF">T02_7901</name>
</gene>
<protein>
    <submittedName>
        <fullName evidence="2">Uncharacterized protein</fullName>
    </submittedName>
</protein>
<dbReference type="EMBL" id="JYDW01000283">
    <property type="protein sequence ID" value="KRZ50021.1"/>
    <property type="molecule type" value="Genomic_DNA"/>
</dbReference>
<proteinExistence type="predicted"/>
<dbReference type="STRING" id="6335.A0A0V1KSX7"/>
<feature type="region of interest" description="Disordered" evidence="1">
    <location>
        <begin position="223"/>
        <end position="243"/>
    </location>
</feature>
<organism evidence="2 3">
    <name type="scientific">Trichinella nativa</name>
    <dbReference type="NCBI Taxonomy" id="6335"/>
    <lineage>
        <taxon>Eukaryota</taxon>
        <taxon>Metazoa</taxon>
        <taxon>Ecdysozoa</taxon>
        <taxon>Nematoda</taxon>
        <taxon>Enoplea</taxon>
        <taxon>Dorylaimia</taxon>
        <taxon>Trichinellida</taxon>
        <taxon>Trichinellidae</taxon>
        <taxon>Trichinella</taxon>
    </lineage>
</organism>
<dbReference type="OrthoDB" id="5868234at2759"/>
<evidence type="ECO:0000256" key="1">
    <source>
        <dbReference type="SAM" id="MobiDB-lite"/>
    </source>
</evidence>
<dbReference type="AlphaFoldDB" id="A0A0V1KSX7"/>
<dbReference type="Pfam" id="PF03564">
    <property type="entry name" value="DUF1759"/>
    <property type="match status" value="1"/>
</dbReference>